<evidence type="ECO:0000256" key="3">
    <source>
        <dbReference type="ARBA" id="ARBA00022723"/>
    </source>
</evidence>
<dbReference type="GO" id="GO:0046872">
    <property type="term" value="F:metal ion binding"/>
    <property type="evidence" value="ECO:0007669"/>
    <property type="project" value="UniProtKB-KW"/>
</dbReference>
<dbReference type="SUPFAM" id="SSF51735">
    <property type="entry name" value="NAD(P)-binding Rossmann-fold domains"/>
    <property type="match status" value="1"/>
</dbReference>
<evidence type="ECO:0000256" key="4">
    <source>
        <dbReference type="ARBA" id="ARBA00022833"/>
    </source>
</evidence>
<keyword evidence="9" id="KW-1185">Reference proteome</keyword>
<gene>
    <name evidence="8" type="ORF">HD593_008296</name>
</gene>
<dbReference type="Gene3D" id="3.90.180.10">
    <property type="entry name" value="Medium-chain alcohol dehydrogenases, catalytic domain"/>
    <property type="match status" value="1"/>
</dbReference>
<dbReference type="InterPro" id="IPR013154">
    <property type="entry name" value="ADH-like_N"/>
</dbReference>
<evidence type="ECO:0000256" key="2">
    <source>
        <dbReference type="ARBA" id="ARBA00008072"/>
    </source>
</evidence>
<keyword evidence="4" id="KW-0862">Zinc</keyword>
<dbReference type="Proteomes" id="UP000565579">
    <property type="component" value="Unassembled WGS sequence"/>
</dbReference>
<feature type="domain" description="Glucose dehydrogenase C-terminal" evidence="7">
    <location>
        <begin position="135"/>
        <end position="318"/>
    </location>
</feature>
<evidence type="ECO:0000256" key="1">
    <source>
        <dbReference type="ARBA" id="ARBA00001947"/>
    </source>
</evidence>
<evidence type="ECO:0000256" key="5">
    <source>
        <dbReference type="ARBA" id="ARBA00023002"/>
    </source>
</evidence>
<proteinExistence type="inferred from homology"/>
<keyword evidence="5" id="KW-0560">Oxidoreductase</keyword>
<dbReference type="RefSeq" id="WP_221525237.1">
    <property type="nucleotide sequence ID" value="NZ_BAAAXY010000123.1"/>
</dbReference>
<name>A0A7X0U381_9ACTN</name>
<dbReference type="InterPro" id="IPR036291">
    <property type="entry name" value="NAD(P)-bd_dom_sf"/>
</dbReference>
<dbReference type="EMBL" id="JACHMI010000001">
    <property type="protein sequence ID" value="MBB6553501.1"/>
    <property type="molecule type" value="Genomic_DNA"/>
</dbReference>
<comment type="cofactor">
    <cofactor evidence="1">
        <name>Zn(2+)</name>
        <dbReference type="ChEBI" id="CHEBI:29105"/>
    </cofactor>
</comment>
<protein>
    <submittedName>
        <fullName evidence="8">Threonine dehydrogenase-like Zn-dependent dehydrogenase</fullName>
    </submittedName>
</protein>
<dbReference type="AlphaFoldDB" id="A0A7X0U381"/>
<evidence type="ECO:0000259" key="6">
    <source>
        <dbReference type="Pfam" id="PF08240"/>
    </source>
</evidence>
<dbReference type="Pfam" id="PF16912">
    <property type="entry name" value="Glu_dehyd_C"/>
    <property type="match status" value="1"/>
</dbReference>
<comment type="caution">
    <text evidence="8">The sequence shown here is derived from an EMBL/GenBank/DDBJ whole genome shotgun (WGS) entry which is preliminary data.</text>
</comment>
<dbReference type="Pfam" id="PF08240">
    <property type="entry name" value="ADH_N"/>
    <property type="match status" value="1"/>
</dbReference>
<dbReference type="GO" id="GO:0016491">
    <property type="term" value="F:oxidoreductase activity"/>
    <property type="evidence" value="ECO:0007669"/>
    <property type="project" value="UniProtKB-KW"/>
</dbReference>
<dbReference type="Gene3D" id="3.40.50.720">
    <property type="entry name" value="NAD(P)-binding Rossmann-like Domain"/>
    <property type="match status" value="1"/>
</dbReference>
<organism evidence="8 9">
    <name type="scientific">Nonomuraea rubra</name>
    <dbReference type="NCBI Taxonomy" id="46180"/>
    <lineage>
        <taxon>Bacteria</taxon>
        <taxon>Bacillati</taxon>
        <taxon>Actinomycetota</taxon>
        <taxon>Actinomycetes</taxon>
        <taxon>Streptosporangiales</taxon>
        <taxon>Streptosporangiaceae</taxon>
        <taxon>Nonomuraea</taxon>
    </lineage>
</organism>
<sequence>MKGIIMRAVRNTDQGILVTEIDEPVAPGVRLTIASTGICGTDVIFAAGGVQGYTVQGYTYGHEFAGTAADGRSYAVEPLVYCGQCDQCRTGHVQRCTAPEHGTLGIFRNGGMCDAVTVSENMLVPLPAGLDVRDACLVEPASVAWHGVRRAALTPGERVAVVGGGSIGLLAVAAARQRGHDVDIEVRHKHQRMAAERLEAGPAEGLYDVVIDAAGSESGLARCAELARPGGRIVLLGVYVHTVPIPGVASLVKELTYVNSISYSRHDGIRDTEQAAALLAGNPAIAQTVITHRFPLDDAAEAFRVAGDRASGAIKVVLHP</sequence>
<feature type="domain" description="Alcohol dehydrogenase-like N-terminal" evidence="6">
    <location>
        <begin position="29"/>
        <end position="127"/>
    </location>
</feature>
<evidence type="ECO:0000259" key="7">
    <source>
        <dbReference type="Pfam" id="PF16912"/>
    </source>
</evidence>
<keyword evidence="3" id="KW-0479">Metal-binding</keyword>
<dbReference type="InterPro" id="IPR031640">
    <property type="entry name" value="Glu_dehyd_C"/>
</dbReference>
<reference evidence="8 9" key="1">
    <citation type="submission" date="2020-08" db="EMBL/GenBank/DDBJ databases">
        <title>Sequencing the genomes of 1000 actinobacteria strains.</title>
        <authorList>
            <person name="Klenk H.-P."/>
        </authorList>
    </citation>
    <scope>NUCLEOTIDE SEQUENCE [LARGE SCALE GENOMIC DNA]</scope>
    <source>
        <strain evidence="8 9">DSM 43768</strain>
    </source>
</reference>
<dbReference type="PANTHER" id="PTHR43161">
    <property type="entry name" value="SORBITOL DEHYDROGENASE"/>
    <property type="match status" value="1"/>
</dbReference>
<evidence type="ECO:0000313" key="9">
    <source>
        <dbReference type="Proteomes" id="UP000565579"/>
    </source>
</evidence>
<dbReference type="SUPFAM" id="SSF50129">
    <property type="entry name" value="GroES-like"/>
    <property type="match status" value="1"/>
</dbReference>
<accession>A0A7X0U381</accession>
<evidence type="ECO:0000313" key="8">
    <source>
        <dbReference type="EMBL" id="MBB6553501.1"/>
    </source>
</evidence>
<comment type="similarity">
    <text evidence="2">Belongs to the zinc-containing alcohol dehydrogenase family.</text>
</comment>
<dbReference type="InterPro" id="IPR011032">
    <property type="entry name" value="GroES-like_sf"/>
</dbReference>